<reference evidence="6" key="1">
    <citation type="journal article" date="2012" name="Nature">
        <title>The tomato genome sequence provides insights into fleshy fruit evolution.</title>
        <authorList>
            <consortium name="Tomato Genome Consortium"/>
        </authorList>
    </citation>
    <scope>NUCLEOTIDE SEQUENCE [LARGE SCALE GENOMIC DNA]</scope>
    <source>
        <strain evidence="6">cv. Heinz 1706</strain>
    </source>
</reference>
<evidence type="ECO:0000256" key="3">
    <source>
        <dbReference type="ARBA" id="ARBA00022989"/>
    </source>
</evidence>
<organism evidence="6">
    <name type="scientific">Solanum lycopersicum</name>
    <name type="common">Tomato</name>
    <name type="synonym">Lycopersicon esculentum</name>
    <dbReference type="NCBI Taxonomy" id="4081"/>
    <lineage>
        <taxon>Eukaryota</taxon>
        <taxon>Viridiplantae</taxon>
        <taxon>Streptophyta</taxon>
        <taxon>Embryophyta</taxon>
        <taxon>Tracheophyta</taxon>
        <taxon>Spermatophyta</taxon>
        <taxon>Magnoliopsida</taxon>
        <taxon>eudicotyledons</taxon>
        <taxon>Gunneridae</taxon>
        <taxon>Pentapetalae</taxon>
        <taxon>asterids</taxon>
        <taxon>lamiids</taxon>
        <taxon>Solanales</taxon>
        <taxon>Solanaceae</taxon>
        <taxon>Solanoideae</taxon>
        <taxon>Solaneae</taxon>
        <taxon>Solanum</taxon>
        <taxon>Solanum subgen. Lycopersicon</taxon>
    </lineage>
</organism>
<keyword evidence="2 5" id="KW-0812">Transmembrane</keyword>
<protein>
    <submittedName>
        <fullName evidence="6">Uncharacterized protein</fullName>
    </submittedName>
</protein>
<dbReference type="STRING" id="4081.A0A3Q7J7N9"/>
<evidence type="ECO:0000256" key="1">
    <source>
        <dbReference type="ARBA" id="ARBA00004141"/>
    </source>
</evidence>
<proteinExistence type="predicted"/>
<comment type="subcellular location">
    <subcellularLocation>
        <location evidence="1">Membrane</location>
        <topology evidence="1">Multi-pass membrane protein</topology>
    </subcellularLocation>
</comment>
<dbReference type="Proteomes" id="UP000004994">
    <property type="component" value="Chromosome 12"/>
</dbReference>
<dbReference type="InterPro" id="IPR051068">
    <property type="entry name" value="MFS_Domain-Containing_Protein"/>
</dbReference>
<keyword evidence="7" id="KW-1185">Reference proteome</keyword>
<evidence type="ECO:0000256" key="5">
    <source>
        <dbReference type="SAM" id="Phobius"/>
    </source>
</evidence>
<dbReference type="AlphaFoldDB" id="A0A3Q7J7N9"/>
<keyword evidence="3 5" id="KW-1133">Transmembrane helix</keyword>
<dbReference type="PANTHER" id="PTHR23510:SF21">
    <property type="entry name" value="SPX DOMAIN-CONTAINING PROTEIN"/>
    <property type="match status" value="1"/>
</dbReference>
<feature type="transmembrane region" description="Helical" evidence="5">
    <location>
        <begin position="81"/>
        <end position="98"/>
    </location>
</feature>
<evidence type="ECO:0000256" key="2">
    <source>
        <dbReference type="ARBA" id="ARBA00022692"/>
    </source>
</evidence>
<dbReference type="EnsemblPlants" id="Solyc12g038423.1.1">
    <property type="protein sequence ID" value="Solyc12g038423.1.1"/>
    <property type="gene ID" value="Solyc12g038423.1"/>
</dbReference>
<dbReference type="GO" id="GO:0022857">
    <property type="term" value="F:transmembrane transporter activity"/>
    <property type="evidence" value="ECO:0000318"/>
    <property type="project" value="GO_Central"/>
</dbReference>
<dbReference type="Gramene" id="Solyc12g038423.1.1">
    <property type="protein sequence ID" value="Solyc12g038423.1.1"/>
    <property type="gene ID" value="Solyc12g038423.1"/>
</dbReference>
<reference evidence="6" key="2">
    <citation type="submission" date="2019-01" db="UniProtKB">
        <authorList>
            <consortium name="EnsemblPlants"/>
        </authorList>
    </citation>
    <scope>IDENTIFICATION</scope>
    <source>
        <strain evidence="6">cv. Heinz 1706</strain>
    </source>
</reference>
<evidence type="ECO:0000256" key="4">
    <source>
        <dbReference type="ARBA" id="ARBA00023136"/>
    </source>
</evidence>
<dbReference type="PANTHER" id="PTHR23510">
    <property type="entry name" value="INNER MEMBRANE TRANSPORT PROTEIN YAJR"/>
    <property type="match status" value="1"/>
</dbReference>
<sequence>MQPISKRGQFLANLQDNKGNFTLIYDHSGLPFQDLIIDFINEAVNRLTNLTDFLYYLVKHALNLPEELPTLFEDHAANERYLCSSMVLLVGNTLYVLAYDFNSIYLLLVGRLFCGLGLSRVVNRMAPAWFVYMLCLCTTFSEPPMLELEDVLLPKSNSEKIENDLLHKGITQTFLLCAEETKQDEDDDQDCDNSEKLVCLVIVFSFYVTIPYS</sequence>
<name>A0A3Q7J7N9_SOLLC</name>
<evidence type="ECO:0000313" key="7">
    <source>
        <dbReference type="Proteomes" id="UP000004994"/>
    </source>
</evidence>
<dbReference type="GO" id="GO:0016020">
    <property type="term" value="C:membrane"/>
    <property type="evidence" value="ECO:0000318"/>
    <property type="project" value="GO_Central"/>
</dbReference>
<evidence type="ECO:0000313" key="6">
    <source>
        <dbReference type="EnsemblPlants" id="Solyc12g038423.1.1"/>
    </source>
</evidence>
<accession>A0A3Q7J7N9</accession>
<dbReference type="InParanoid" id="A0A3Q7J7N9"/>
<keyword evidence="4 5" id="KW-0472">Membrane</keyword>